<gene>
    <name evidence="2" type="ORF">J5U18_08555</name>
</gene>
<proteinExistence type="predicted"/>
<evidence type="ECO:0000313" key="3">
    <source>
        <dbReference type="Proteomes" id="UP000679691"/>
    </source>
</evidence>
<comment type="caution">
    <text evidence="2">The sequence shown here is derived from an EMBL/GenBank/DDBJ whole genome shotgun (WGS) entry which is preliminary data.</text>
</comment>
<dbReference type="EMBL" id="JAGKSB010000008">
    <property type="protein sequence ID" value="MBP3943609.1"/>
    <property type="molecule type" value="Genomic_DNA"/>
</dbReference>
<name>A0A8T4H9P9_9SPHI</name>
<organism evidence="2 3">
    <name type="scientific">Rhinopithecimicrobium faecis</name>
    <dbReference type="NCBI Taxonomy" id="2820698"/>
    <lineage>
        <taxon>Bacteria</taxon>
        <taxon>Pseudomonadati</taxon>
        <taxon>Bacteroidota</taxon>
        <taxon>Sphingobacteriia</taxon>
        <taxon>Sphingobacteriales</taxon>
        <taxon>Sphingobacteriaceae</taxon>
        <taxon>Rhinopithecimicrobium</taxon>
    </lineage>
</organism>
<dbReference type="Pfam" id="PF06170">
    <property type="entry name" value="DUF983"/>
    <property type="match status" value="1"/>
</dbReference>
<evidence type="ECO:0000313" key="2">
    <source>
        <dbReference type="EMBL" id="MBP3943609.1"/>
    </source>
</evidence>
<keyword evidence="1" id="KW-0812">Transmembrane</keyword>
<keyword evidence="1" id="KW-0472">Membrane</keyword>
<feature type="transmembrane region" description="Helical" evidence="1">
    <location>
        <begin position="52"/>
        <end position="79"/>
    </location>
</feature>
<keyword evidence="1" id="KW-1133">Transmembrane helix</keyword>
<dbReference type="AlphaFoldDB" id="A0A8T4H9P9"/>
<dbReference type="Proteomes" id="UP000679691">
    <property type="component" value="Unassembled WGS sequence"/>
</dbReference>
<feature type="transmembrane region" description="Helical" evidence="1">
    <location>
        <begin position="85"/>
        <end position="104"/>
    </location>
</feature>
<protein>
    <submittedName>
        <fullName evidence="2">DUF983 domain-containing protein</fullName>
    </submittedName>
</protein>
<accession>A0A8T4H9P9</accession>
<sequence length="136" mass="15566">MELSEFKAACQAKCPRCRKGNIFIGNAYGLKIQKMNDRCDYCDLRFEREPGYFYVAMFVSYAFTVAEMITACLACYVLTGNDSSFILYASVALLAVLVSSPFNYRYSRVVLMYWLSPGLKYIPNLPRKFPKVPLTK</sequence>
<dbReference type="InterPro" id="IPR009325">
    <property type="entry name" value="DUF983"/>
</dbReference>
<evidence type="ECO:0000256" key="1">
    <source>
        <dbReference type="SAM" id="Phobius"/>
    </source>
</evidence>
<keyword evidence="3" id="KW-1185">Reference proteome</keyword>
<reference evidence="2" key="1">
    <citation type="submission" date="2021-03" db="EMBL/GenBank/DDBJ databases">
        <authorList>
            <person name="Lu T."/>
            <person name="Wang Q."/>
            <person name="Han X."/>
        </authorList>
    </citation>
    <scope>NUCLEOTIDE SEQUENCE</scope>
    <source>
        <strain evidence="2">WQ 2009</strain>
    </source>
</reference>